<dbReference type="PANTHER" id="PTHR11760">
    <property type="entry name" value="30S/40S RIBOSOMAL PROTEIN S3"/>
    <property type="match status" value="1"/>
</dbReference>
<dbReference type="EMBL" id="KT625419">
    <property type="protein sequence ID" value="ALO63388.1"/>
    <property type="molecule type" value="Genomic_DNA"/>
</dbReference>
<accession>A0A0S2LPG7</accession>
<comment type="subunit">
    <text evidence="5 7">Part of the 30S ribosomal subunit.</text>
</comment>
<keyword evidence="3 5" id="KW-0687">Ribonucleoprotein</keyword>
<dbReference type="Pfam" id="PF00189">
    <property type="entry name" value="Ribosomal_S3_C"/>
    <property type="match status" value="1"/>
</dbReference>
<dbReference type="InterPro" id="IPR009019">
    <property type="entry name" value="KH_sf_prok-type"/>
</dbReference>
<dbReference type="InterPro" id="IPR036419">
    <property type="entry name" value="Ribosomal_S3_C_sf"/>
</dbReference>
<dbReference type="PROSITE" id="PS00548">
    <property type="entry name" value="RIBOSOMAL_S3"/>
    <property type="match status" value="1"/>
</dbReference>
<dbReference type="PANTHER" id="PTHR11760:SF19">
    <property type="entry name" value="SMALL RIBOSOMAL SUBUNIT PROTEIN US3C"/>
    <property type="match status" value="1"/>
</dbReference>
<protein>
    <recommendedName>
        <fullName evidence="4 5">Small ribosomal subunit protein uS3c</fullName>
    </recommendedName>
</protein>
<dbReference type="GO" id="GO:0022627">
    <property type="term" value="C:cytosolic small ribosomal subunit"/>
    <property type="evidence" value="ECO:0007669"/>
    <property type="project" value="TreeGrafter"/>
</dbReference>
<dbReference type="InterPro" id="IPR057258">
    <property type="entry name" value="Ribosomal_uS3"/>
</dbReference>
<evidence type="ECO:0000256" key="2">
    <source>
        <dbReference type="ARBA" id="ARBA00022980"/>
    </source>
</evidence>
<evidence type="ECO:0000256" key="6">
    <source>
        <dbReference type="RuleBase" id="RU003624"/>
    </source>
</evidence>
<evidence type="ECO:0000256" key="4">
    <source>
        <dbReference type="ARBA" id="ARBA00035154"/>
    </source>
</evidence>
<dbReference type="GO" id="GO:0003723">
    <property type="term" value="F:RNA binding"/>
    <property type="evidence" value="ECO:0007669"/>
    <property type="project" value="InterPro"/>
</dbReference>
<gene>
    <name evidence="5 9" type="primary">rps3</name>
</gene>
<keyword evidence="2 5" id="KW-0689">Ribosomal protein</keyword>
<dbReference type="SUPFAM" id="SSF54821">
    <property type="entry name" value="Ribosomal protein S3 C-terminal domain"/>
    <property type="match status" value="1"/>
</dbReference>
<dbReference type="GO" id="GO:0009507">
    <property type="term" value="C:chloroplast"/>
    <property type="evidence" value="ECO:0007669"/>
    <property type="project" value="UniProtKB-SubCell"/>
</dbReference>
<dbReference type="HAMAP" id="MF_01309_B">
    <property type="entry name" value="Ribosomal_uS3_B"/>
    <property type="match status" value="1"/>
</dbReference>
<comment type="similarity">
    <text evidence="1 5 6">Belongs to the universal ribosomal protein uS3 family.</text>
</comment>
<dbReference type="InterPro" id="IPR005704">
    <property type="entry name" value="Ribosomal_uS3_bac-typ"/>
</dbReference>
<proteinExistence type="inferred from homology"/>
<evidence type="ECO:0000259" key="8">
    <source>
        <dbReference type="Pfam" id="PF00189"/>
    </source>
</evidence>
<geneLocation type="chloroplast" evidence="9"/>
<dbReference type="NCBIfam" id="TIGR01009">
    <property type="entry name" value="rpsC_bact"/>
    <property type="match status" value="1"/>
</dbReference>
<evidence type="ECO:0000313" key="9">
    <source>
        <dbReference type="EMBL" id="ALO63388.1"/>
    </source>
</evidence>
<evidence type="ECO:0000256" key="3">
    <source>
        <dbReference type="ARBA" id="ARBA00023274"/>
    </source>
</evidence>
<evidence type="ECO:0000256" key="1">
    <source>
        <dbReference type="ARBA" id="ARBA00010761"/>
    </source>
</evidence>
<dbReference type="InterPro" id="IPR018280">
    <property type="entry name" value="Ribosomal_uS3_CS"/>
</dbReference>
<sequence length="599" mass="70148">MGQKVHPVGFRVGITKPYQSQWFARFHKYQYSQTILEDRLLRQTLMTLFPKLLNPFLKKIKKREENTTLSPKITHIKIERGLIPYQIGIQIHAENCDIIKSAIDNLTVNKELLANLQKARRYLFLLKMKPSLANESASTVQKQQVVEQKKEDKNIKMSLRNKNVLQKRLRKRQEIQKSIMMIKKNGSRFTVIQKKNPNLNTNLQNSLVRNIATTSTNKTKNKIFNVFLNKTQKNFLKHLKDQMKYWNEQMQKKEAALLGYNKKWSLKSFENFTNKLKNKPIYKLTKLVETLEKKSLIKMDKLRNDFISSGPLSKAQTFGYYQILNFLKLLKEYIKKQRTLRVKKATSYSLMMQRSSLTSKVQWGEKAIRQRLNNVEDECRKIKFIEYLKGIVQKHRQDNIYYYLSTISDSRKNLRKIQQFTKRHAGFLFGLDVNSGSDTEPKAMRDQIQRVLKQPAELQEIFLKQIEKQRKISKENCELTPKISLKFYSAAPSVIDTKATIVADTIIDALEKRQAFRKVIKQAKRDLLKNPRVKGVKIQVAGRLNGAEIARTEWVRSGRVPLQTLTANIDYSYKTANTIYGIIGIKVWIFKGYTKTINR</sequence>
<keyword evidence="7 9" id="KW-0150">Chloroplast</keyword>
<reference evidence="9" key="1">
    <citation type="journal article" date="2015" name="BMC Evol. Biol.">
        <title>Chloroplast phylogenomic analysis of chlorophyte green algae identifies a novel lineage sister to the Sphaeropleales (Chlorophyceae).</title>
        <authorList>
            <person name="Lemieux C."/>
            <person name="Vincent A.T."/>
            <person name="Labarre A."/>
            <person name="Otis C."/>
            <person name="Turmel M."/>
        </authorList>
    </citation>
    <scope>NUCLEOTIDE SEQUENCE</scope>
</reference>
<comment type="subcellular location">
    <subcellularLocation>
        <location evidence="5 7">Plastid</location>
        <location evidence="5 7">Chloroplast</location>
    </subcellularLocation>
</comment>
<keyword evidence="7 9" id="KW-0934">Plastid</keyword>
<dbReference type="SUPFAM" id="SSF54814">
    <property type="entry name" value="Prokaryotic type KH domain (KH-domain type II)"/>
    <property type="match status" value="1"/>
</dbReference>
<dbReference type="InterPro" id="IPR001351">
    <property type="entry name" value="Ribosomal_uS3_C"/>
</dbReference>
<evidence type="ECO:0000256" key="7">
    <source>
        <dbReference type="RuleBase" id="RU003626"/>
    </source>
</evidence>
<feature type="domain" description="Small ribosomal subunit protein uS3 C-terminal" evidence="8">
    <location>
        <begin position="507"/>
        <end position="589"/>
    </location>
</feature>
<organism evidence="9">
    <name type="scientific">Carteria sp. SAG 8-5</name>
    <dbReference type="NCBI Taxonomy" id="1756294"/>
    <lineage>
        <taxon>Eukaryota</taxon>
        <taxon>Viridiplantae</taxon>
        <taxon>Chlorophyta</taxon>
        <taxon>core chlorophytes</taxon>
        <taxon>Chlorophyceae</taxon>
        <taxon>CS clade</taxon>
        <taxon>Chlamydomonadales</taxon>
        <taxon>Chlamydomonadaceae</taxon>
        <taxon>Carteria</taxon>
    </lineage>
</organism>
<evidence type="ECO:0000256" key="5">
    <source>
        <dbReference type="HAMAP-Rule" id="MF_01309"/>
    </source>
</evidence>
<dbReference type="AlphaFoldDB" id="A0A0S2LPG7"/>
<dbReference type="GO" id="GO:0006412">
    <property type="term" value="P:translation"/>
    <property type="evidence" value="ECO:0007669"/>
    <property type="project" value="UniProtKB-UniRule"/>
</dbReference>
<name>A0A0S2LPG7_9CHLO</name>
<dbReference type="Gene3D" id="3.30.1140.32">
    <property type="entry name" value="Ribosomal protein S3, C-terminal domain"/>
    <property type="match status" value="1"/>
</dbReference>
<dbReference type="GO" id="GO:0003735">
    <property type="term" value="F:structural constituent of ribosome"/>
    <property type="evidence" value="ECO:0007669"/>
    <property type="project" value="InterPro"/>
</dbReference>